<evidence type="ECO:0008006" key="4">
    <source>
        <dbReference type="Google" id="ProtNLM"/>
    </source>
</evidence>
<comment type="caution">
    <text evidence="2">The sequence shown here is derived from an EMBL/GenBank/DDBJ whole genome shotgun (WGS) entry which is preliminary data.</text>
</comment>
<protein>
    <recommendedName>
        <fullName evidence="4">NfeD-like C-terminal domain-containing protein</fullName>
    </recommendedName>
</protein>
<reference evidence="3" key="1">
    <citation type="journal article" date="2019" name="Int. J. Syst. Evol. Microbiol.">
        <title>The Global Catalogue of Microorganisms (GCM) 10K type strain sequencing project: providing services to taxonomists for standard genome sequencing and annotation.</title>
        <authorList>
            <consortium name="The Broad Institute Genomics Platform"/>
            <consortium name="The Broad Institute Genome Sequencing Center for Infectious Disease"/>
            <person name="Wu L."/>
            <person name="Ma J."/>
        </authorList>
    </citation>
    <scope>NUCLEOTIDE SEQUENCE [LARGE SCALE GENOMIC DNA]</scope>
    <source>
        <strain evidence="3">JCM 18326</strain>
    </source>
</reference>
<dbReference type="RefSeq" id="WP_345369359.1">
    <property type="nucleotide sequence ID" value="NZ_BAABJX010000016.1"/>
</dbReference>
<keyword evidence="1" id="KW-0472">Membrane</keyword>
<keyword evidence="1" id="KW-1133">Transmembrane helix</keyword>
<proteinExistence type="predicted"/>
<sequence>METIKKLLKTIIVLTILAGIIHYNQDLWTLAKGIAPALCIFMGMVWFILHGAKKKAVKKEEEKATTKEKEELVLAENIFETMDNWSTLASGTKVGSKVLKKENGKETLLTVTLVEKALQA</sequence>
<name>A0ABP9D210_9BACT</name>
<evidence type="ECO:0000313" key="2">
    <source>
        <dbReference type="EMBL" id="GAA4825682.1"/>
    </source>
</evidence>
<keyword evidence="1" id="KW-0812">Transmembrane</keyword>
<evidence type="ECO:0000313" key="3">
    <source>
        <dbReference type="Proteomes" id="UP001500298"/>
    </source>
</evidence>
<organism evidence="2 3">
    <name type="scientific">Algivirga pacifica</name>
    <dbReference type="NCBI Taxonomy" id="1162670"/>
    <lineage>
        <taxon>Bacteria</taxon>
        <taxon>Pseudomonadati</taxon>
        <taxon>Bacteroidota</taxon>
        <taxon>Cytophagia</taxon>
        <taxon>Cytophagales</taxon>
        <taxon>Flammeovirgaceae</taxon>
        <taxon>Algivirga</taxon>
    </lineage>
</organism>
<feature type="transmembrane region" description="Helical" evidence="1">
    <location>
        <begin position="30"/>
        <end position="49"/>
    </location>
</feature>
<dbReference type="EMBL" id="BAABJX010000016">
    <property type="protein sequence ID" value="GAA4825682.1"/>
    <property type="molecule type" value="Genomic_DNA"/>
</dbReference>
<gene>
    <name evidence="2" type="ORF">GCM10023331_07770</name>
</gene>
<accession>A0ABP9D210</accession>
<evidence type="ECO:0000256" key="1">
    <source>
        <dbReference type="SAM" id="Phobius"/>
    </source>
</evidence>
<feature type="transmembrane region" description="Helical" evidence="1">
    <location>
        <begin position="7"/>
        <end position="24"/>
    </location>
</feature>
<dbReference type="Proteomes" id="UP001500298">
    <property type="component" value="Unassembled WGS sequence"/>
</dbReference>
<keyword evidence="3" id="KW-1185">Reference proteome</keyword>